<dbReference type="GeneID" id="107008599"/>
<reference evidence="8" key="2">
    <citation type="submission" date="2025-08" db="UniProtKB">
        <authorList>
            <consortium name="RefSeq"/>
        </authorList>
    </citation>
    <scope>IDENTIFICATION</scope>
</reference>
<reference evidence="7" key="1">
    <citation type="journal article" date="2014" name="Nat. Genet.">
        <title>The genome of the stress-tolerant wild tomato species Solanum pennellii.</title>
        <authorList>
            <person name="Bolger A."/>
            <person name="Scossa F."/>
            <person name="Bolger M.E."/>
            <person name="Lanz C."/>
            <person name="Maumus F."/>
            <person name="Tohge T."/>
            <person name="Quesneville H."/>
            <person name="Alseekh S."/>
            <person name="Sorensen I."/>
            <person name="Lichtenstein G."/>
            <person name="Fich E.A."/>
            <person name="Conte M."/>
            <person name="Keller H."/>
            <person name="Schneeberger K."/>
            <person name="Schwacke R."/>
            <person name="Ofner I."/>
            <person name="Vrebalov J."/>
            <person name="Xu Y."/>
            <person name="Osorio S."/>
            <person name="Aflitos S.A."/>
            <person name="Schijlen E."/>
            <person name="Jimenez-Gomez J.M."/>
            <person name="Ryngajllo M."/>
            <person name="Kimura S."/>
            <person name="Kumar R."/>
            <person name="Koenig D."/>
            <person name="Headland L.R."/>
            <person name="Maloof J.N."/>
            <person name="Sinha N."/>
            <person name="van Ham R.C."/>
            <person name="Lankhorst R.K."/>
            <person name="Mao L."/>
            <person name="Vogel A."/>
            <person name="Arsova B."/>
            <person name="Panstruga R."/>
            <person name="Fei Z."/>
            <person name="Rose J.K."/>
            <person name="Zamir D."/>
            <person name="Carrari F."/>
            <person name="Giovannoni J.J."/>
            <person name="Weigel D."/>
            <person name="Usadel B."/>
            <person name="Fernie A.R."/>
        </authorList>
    </citation>
    <scope>NUCLEOTIDE SEQUENCE [LARGE SCALE GENOMIC DNA]</scope>
    <source>
        <strain evidence="7">cv. LA0716</strain>
    </source>
</reference>
<proteinExistence type="predicted"/>
<dbReference type="PANTHER" id="PTHR31973">
    <property type="entry name" value="POLYPROTEIN, PUTATIVE-RELATED"/>
    <property type="match status" value="1"/>
</dbReference>
<keyword evidence="2 4" id="KW-0863">Zinc-finger</keyword>
<protein>
    <submittedName>
        <fullName evidence="8">Uncharacterized protein LOC107008599 isoform X1</fullName>
    </submittedName>
</protein>
<evidence type="ECO:0000313" key="8">
    <source>
        <dbReference type="RefSeq" id="XP_027769799.1"/>
    </source>
</evidence>
<organism evidence="7 8">
    <name type="scientific">Solanum pennellii</name>
    <name type="common">Tomato</name>
    <name type="synonym">Lycopersicon pennellii</name>
    <dbReference type="NCBI Taxonomy" id="28526"/>
    <lineage>
        <taxon>Eukaryota</taxon>
        <taxon>Viridiplantae</taxon>
        <taxon>Streptophyta</taxon>
        <taxon>Embryophyta</taxon>
        <taxon>Tracheophyta</taxon>
        <taxon>Spermatophyta</taxon>
        <taxon>Magnoliopsida</taxon>
        <taxon>eudicotyledons</taxon>
        <taxon>Gunneridae</taxon>
        <taxon>Pentapetalae</taxon>
        <taxon>asterids</taxon>
        <taxon>lamiids</taxon>
        <taxon>Solanales</taxon>
        <taxon>Solanaceae</taxon>
        <taxon>Solanoideae</taxon>
        <taxon>Solaneae</taxon>
        <taxon>Solanum</taxon>
        <taxon>Solanum subgen. Lycopersicon</taxon>
    </lineage>
</organism>
<gene>
    <name evidence="8" type="primary">LOC107008599</name>
</gene>
<evidence type="ECO:0000256" key="5">
    <source>
        <dbReference type="SAM" id="Phobius"/>
    </source>
</evidence>
<dbReference type="SMART" id="SM00575">
    <property type="entry name" value="ZnF_PMZ"/>
    <property type="match status" value="1"/>
</dbReference>
<sequence>MEEDETVFVVLKIVTFFWLCGHVHYYMMGTEDKTLFCFCHWGGKNKVLPDGSTSYVGGITDQIIVKTGIKYNDFVNAVFDRLGIDPSDKVLQFTVKFDRAQLIRLRDQEGVNTLLQFNDGFAHVYASSSEKEPNSEVAPNMATTRISTTEVEAVSLGSAEEEQVSADTPIPATSNQWITDGTPDAAANWSELLVGEGQAFENADAFRLAVFKFSIANRFHYRILHNKPRYISIHCAADGCPWKVSAGVEKKSQNVSIRKFVDSHSHPPLDSSQLKPRIRMKWLGGIMQEDILGSPDCLPRKVCEDAEKNLAIKLTYRQAWSVKQRIREAINEKSGESYKLIPWLCNRLVEAMPGTIATWSCTEENRFKRLFVSYDCSIRGFDVGCRPLIFVDVYNLNELHNSSFIVASALDADNEMYPLSYGILLSMNEEDLMWFLEKLKLVLQNREVVVVSGTSLPFLSSLDKMFGDENHSFCFHCVKENFNNFIDGNTAFKVQGRGKEIALKYLSDIAYARTLDSYNEALGKICSFRRELYDWVIASQPERWSNALFRKPRWDHLNCKSTDSLNSFIEEEKFVHVLELMEAYHEKLYMLLQSNKLKIEQWNLPIGPRVAEKIFENQKAGDNLAVTVLSDVEFKLQELQGREEVVNLKLWTCTCLEWQMTGIPCSHACNAITMTSMNIYQYVADWYKRETQQHIYAEVMDELAKFDIPHPDDIISSASSGNDVVLCPLSPHIKRPPGRPRKEPKGLQVETVKRPIRCSKCGGVGHNKRSKCSSAAQ</sequence>
<evidence type="ECO:0000256" key="2">
    <source>
        <dbReference type="ARBA" id="ARBA00022771"/>
    </source>
</evidence>
<keyword evidence="7" id="KW-1185">Reference proteome</keyword>
<dbReference type="InterPro" id="IPR006564">
    <property type="entry name" value="Znf_PMZ"/>
</dbReference>
<dbReference type="InterPro" id="IPR007527">
    <property type="entry name" value="Znf_SWIM"/>
</dbReference>
<dbReference type="Pfam" id="PF04434">
    <property type="entry name" value="SWIM"/>
    <property type="match status" value="1"/>
</dbReference>
<keyword evidence="5" id="KW-1133">Transmembrane helix</keyword>
<dbReference type="PANTHER" id="PTHR31973:SF157">
    <property type="entry name" value="SWIM-TYPE DOMAIN-CONTAINING PROTEIN"/>
    <property type="match status" value="1"/>
</dbReference>
<name>A0ABM1V231_SOLPN</name>
<dbReference type="PROSITE" id="PS50966">
    <property type="entry name" value="ZF_SWIM"/>
    <property type="match status" value="1"/>
</dbReference>
<evidence type="ECO:0000259" key="6">
    <source>
        <dbReference type="PROSITE" id="PS50966"/>
    </source>
</evidence>
<keyword evidence="5" id="KW-0812">Transmembrane</keyword>
<dbReference type="InterPro" id="IPR004332">
    <property type="entry name" value="Transposase_MuDR"/>
</dbReference>
<evidence type="ECO:0000256" key="4">
    <source>
        <dbReference type="PROSITE-ProRule" id="PRU00325"/>
    </source>
</evidence>
<keyword evidence="5" id="KW-0472">Membrane</keyword>
<feature type="domain" description="SWIM-type" evidence="6">
    <location>
        <begin position="644"/>
        <end position="676"/>
    </location>
</feature>
<evidence type="ECO:0000256" key="3">
    <source>
        <dbReference type="ARBA" id="ARBA00022833"/>
    </source>
</evidence>
<accession>A0ABM1V231</accession>
<keyword evidence="3" id="KW-0862">Zinc</keyword>
<keyword evidence="1" id="KW-0479">Metal-binding</keyword>
<evidence type="ECO:0000313" key="7">
    <source>
        <dbReference type="Proteomes" id="UP000694930"/>
    </source>
</evidence>
<evidence type="ECO:0000256" key="1">
    <source>
        <dbReference type="ARBA" id="ARBA00022723"/>
    </source>
</evidence>
<dbReference type="Proteomes" id="UP000694930">
    <property type="component" value="Chromosome 1"/>
</dbReference>
<dbReference type="Pfam" id="PF03108">
    <property type="entry name" value="DBD_Tnp_Mut"/>
    <property type="match status" value="1"/>
</dbReference>
<dbReference type="RefSeq" id="XP_027769799.1">
    <property type="nucleotide sequence ID" value="XM_027913998.1"/>
</dbReference>
<feature type="transmembrane region" description="Helical" evidence="5">
    <location>
        <begin position="7"/>
        <end position="27"/>
    </location>
</feature>